<reference evidence="2" key="1">
    <citation type="journal article" date="2019" name="Int. J. Syst. Evol. Microbiol.">
        <title>The Global Catalogue of Microorganisms (GCM) 10K type strain sequencing project: providing services to taxonomists for standard genome sequencing and annotation.</title>
        <authorList>
            <consortium name="The Broad Institute Genomics Platform"/>
            <consortium name="The Broad Institute Genome Sequencing Center for Infectious Disease"/>
            <person name="Wu L."/>
            <person name="Ma J."/>
        </authorList>
    </citation>
    <scope>NUCLEOTIDE SEQUENCE [LARGE SCALE GENOMIC DNA]</scope>
    <source>
        <strain evidence="2">JCM 9731</strain>
    </source>
</reference>
<organism evidence="1 2">
    <name type="scientific">Bacillus carboniphilus</name>
    <dbReference type="NCBI Taxonomy" id="86663"/>
    <lineage>
        <taxon>Bacteria</taxon>
        <taxon>Bacillati</taxon>
        <taxon>Bacillota</taxon>
        <taxon>Bacilli</taxon>
        <taxon>Bacillales</taxon>
        <taxon>Bacillaceae</taxon>
        <taxon>Bacillus</taxon>
    </lineage>
</organism>
<evidence type="ECO:0000313" key="2">
    <source>
        <dbReference type="Proteomes" id="UP001500782"/>
    </source>
</evidence>
<sequence>MKKILQDYTITPNTMILIPARHLDYRTMVIETGAVHYVNLSPLDLIKTACLQGMSTYDGRRNAIMYLTGFKRKVPIPIIPALKIFAFPTLSPEQFDCTWIFPHHIQSIQPTKQNQSNITFQNGQELTLNESSFVLEKQVQRTAYCVLQFLNQVEKIEYV</sequence>
<proteinExistence type="predicted"/>
<gene>
    <name evidence="1" type="ORF">GCM10008967_07030</name>
</gene>
<dbReference type="RefSeq" id="WP_343796424.1">
    <property type="nucleotide sequence ID" value="NZ_BAAADJ010000006.1"/>
</dbReference>
<dbReference type="InterPro" id="IPR010461">
    <property type="entry name" value="ComK"/>
</dbReference>
<name>A0ABP3FKP7_9BACI</name>
<dbReference type="Pfam" id="PF06338">
    <property type="entry name" value="ComK"/>
    <property type="match status" value="1"/>
</dbReference>
<comment type="caution">
    <text evidence="1">The sequence shown here is derived from an EMBL/GenBank/DDBJ whole genome shotgun (WGS) entry which is preliminary data.</text>
</comment>
<accession>A0ABP3FKP7</accession>
<protein>
    <recommendedName>
        <fullName evidence="3">Competence protein ComK</fullName>
    </recommendedName>
</protein>
<keyword evidence="2" id="KW-1185">Reference proteome</keyword>
<dbReference type="EMBL" id="BAAADJ010000006">
    <property type="protein sequence ID" value="GAA0319098.1"/>
    <property type="molecule type" value="Genomic_DNA"/>
</dbReference>
<evidence type="ECO:0000313" key="1">
    <source>
        <dbReference type="EMBL" id="GAA0319098.1"/>
    </source>
</evidence>
<evidence type="ECO:0008006" key="3">
    <source>
        <dbReference type="Google" id="ProtNLM"/>
    </source>
</evidence>
<dbReference type="Proteomes" id="UP001500782">
    <property type="component" value="Unassembled WGS sequence"/>
</dbReference>